<dbReference type="GO" id="GO:0071555">
    <property type="term" value="P:cell wall organization"/>
    <property type="evidence" value="ECO:0007669"/>
    <property type="project" value="UniProtKB-KW"/>
</dbReference>
<proteinExistence type="predicted"/>
<evidence type="ECO:0000256" key="1">
    <source>
        <dbReference type="ARBA" id="ARBA00001561"/>
    </source>
</evidence>
<keyword evidence="3" id="KW-0378">Hydrolase</keyword>
<name>A0A8J8Q157_9EURY</name>
<dbReference type="InterPro" id="IPR036505">
    <property type="entry name" value="Amidase/PGRP_sf"/>
</dbReference>
<dbReference type="Gene3D" id="2.30.30.40">
    <property type="entry name" value="SH3 Domains"/>
    <property type="match status" value="1"/>
</dbReference>
<dbReference type="EC" id="3.5.1.28" evidence="2"/>
<feature type="compositionally biased region" description="Basic and acidic residues" evidence="5">
    <location>
        <begin position="33"/>
        <end position="46"/>
    </location>
</feature>
<evidence type="ECO:0000256" key="4">
    <source>
        <dbReference type="ARBA" id="ARBA00023316"/>
    </source>
</evidence>
<dbReference type="Gene3D" id="3.40.80.10">
    <property type="entry name" value="Peptidoglycan recognition protein-like"/>
    <property type="match status" value="1"/>
</dbReference>
<dbReference type="SMART" id="SM00644">
    <property type="entry name" value="Ami_2"/>
    <property type="match status" value="1"/>
</dbReference>
<dbReference type="Proteomes" id="UP000766904">
    <property type="component" value="Unassembled WGS sequence"/>
</dbReference>
<reference evidence="7" key="1">
    <citation type="submission" date="2017-11" db="EMBL/GenBank/DDBJ databases">
        <authorList>
            <person name="Kajale S.C."/>
            <person name="Sharma A."/>
        </authorList>
    </citation>
    <scope>NUCLEOTIDE SEQUENCE</scope>
    <source>
        <strain evidence="7">LS1_42</strain>
    </source>
</reference>
<keyword evidence="8" id="KW-1185">Reference proteome</keyword>
<gene>
    <name evidence="7" type="ORF">CV102_13600</name>
</gene>
<dbReference type="PANTHER" id="PTHR30417">
    <property type="entry name" value="N-ACETYLMURAMOYL-L-ALANINE AMIDASE AMID"/>
    <property type="match status" value="1"/>
</dbReference>
<comment type="caution">
    <text evidence="7">The sequence shown here is derived from an EMBL/GenBank/DDBJ whole genome shotgun (WGS) entry which is preliminary data.</text>
</comment>
<dbReference type="EMBL" id="PHNJ01000006">
    <property type="protein sequence ID" value="TYL38225.1"/>
    <property type="molecule type" value="Genomic_DNA"/>
</dbReference>
<feature type="region of interest" description="Disordered" evidence="5">
    <location>
        <begin position="1"/>
        <end position="47"/>
    </location>
</feature>
<feature type="region of interest" description="Disordered" evidence="5">
    <location>
        <begin position="67"/>
        <end position="88"/>
    </location>
</feature>
<dbReference type="GO" id="GO:0008745">
    <property type="term" value="F:N-acetylmuramoyl-L-alanine amidase activity"/>
    <property type="evidence" value="ECO:0007669"/>
    <property type="project" value="UniProtKB-EC"/>
</dbReference>
<evidence type="ECO:0000256" key="3">
    <source>
        <dbReference type="ARBA" id="ARBA00022801"/>
    </source>
</evidence>
<protein>
    <recommendedName>
        <fullName evidence="2">N-acetylmuramoyl-L-alanine amidase</fullName>
        <ecNumber evidence="2">3.5.1.28</ecNumber>
    </recommendedName>
</protein>
<accession>A0A8J8Q157</accession>
<evidence type="ECO:0000259" key="6">
    <source>
        <dbReference type="SMART" id="SM00644"/>
    </source>
</evidence>
<dbReference type="GO" id="GO:0009254">
    <property type="term" value="P:peptidoglycan turnover"/>
    <property type="evidence" value="ECO:0007669"/>
    <property type="project" value="TreeGrafter"/>
</dbReference>
<dbReference type="InterPro" id="IPR051206">
    <property type="entry name" value="NAMLAA_amidase_2"/>
</dbReference>
<dbReference type="SUPFAM" id="SSF55846">
    <property type="entry name" value="N-acetylmuramoyl-L-alanine amidase-like"/>
    <property type="match status" value="1"/>
</dbReference>
<evidence type="ECO:0000256" key="2">
    <source>
        <dbReference type="ARBA" id="ARBA00011901"/>
    </source>
</evidence>
<evidence type="ECO:0000313" key="8">
    <source>
        <dbReference type="Proteomes" id="UP000766904"/>
    </source>
</evidence>
<dbReference type="GO" id="GO:0009253">
    <property type="term" value="P:peptidoglycan catabolic process"/>
    <property type="evidence" value="ECO:0007669"/>
    <property type="project" value="InterPro"/>
</dbReference>
<dbReference type="InterPro" id="IPR006311">
    <property type="entry name" value="TAT_signal"/>
</dbReference>
<feature type="domain" description="N-acetylmuramoyl-L-alanine amidase" evidence="6">
    <location>
        <begin position="91"/>
        <end position="247"/>
    </location>
</feature>
<dbReference type="PANTHER" id="PTHR30417:SF1">
    <property type="entry name" value="N-ACETYLMURAMOYL-L-ALANINE AMIDASE AMID"/>
    <property type="match status" value="1"/>
</dbReference>
<evidence type="ECO:0000313" key="7">
    <source>
        <dbReference type="EMBL" id="TYL38225.1"/>
    </source>
</evidence>
<dbReference type="PROSITE" id="PS51318">
    <property type="entry name" value="TAT"/>
    <property type="match status" value="1"/>
</dbReference>
<dbReference type="AlphaFoldDB" id="A0A8J8Q157"/>
<dbReference type="Pfam" id="PF01510">
    <property type="entry name" value="Amidase_2"/>
    <property type="match status" value="1"/>
</dbReference>
<dbReference type="InterPro" id="IPR002502">
    <property type="entry name" value="Amidase_domain"/>
</dbReference>
<comment type="catalytic activity">
    <reaction evidence="1">
        <text>Hydrolyzes the link between N-acetylmuramoyl residues and L-amino acid residues in certain cell-wall glycopeptides.</text>
        <dbReference type="EC" id="3.5.1.28"/>
    </reaction>
</comment>
<keyword evidence="4" id="KW-0961">Cell wall biogenesis/degradation</keyword>
<dbReference type="CDD" id="cd06583">
    <property type="entry name" value="PGRP"/>
    <property type="match status" value="1"/>
</dbReference>
<evidence type="ECO:0000256" key="5">
    <source>
        <dbReference type="SAM" id="MobiDB-lite"/>
    </source>
</evidence>
<sequence length="342" mass="37946">MCRYHDSDETAEQIDDYSDVRPVESTGGAGGGDRPRGPKVDTDSRRSLLKKTAVSGLAVTGIAGSASMQASAHHRDDHPSDQYVSAHSNNYTSSSRGAADINWIVVHCAVTTYQGCIDYFERDNDRNVSAHYVVSNYDHTSGAPGHCTQMVNHGDIAHHARGSNANSIGIEHEWHEDYGNYFTDECYQTSADLVHYLADHYDIPVNFYDHPDAMCQYEGGILTHRHSPQDYTSNGTCDDMPAKSCPGPDWENDRYRDFLSGDGGGGGGDHKFQDGDQVRTTADLNGREGPGLDYEVKRTYPEGTEGEIMNGPEENDGYTWWGIHFPSYGEWVWCVEQYLEHA</sequence>
<organism evidence="7 8">
    <name type="scientific">Natronococcus pandeyae</name>
    <dbReference type="NCBI Taxonomy" id="2055836"/>
    <lineage>
        <taxon>Archaea</taxon>
        <taxon>Methanobacteriati</taxon>
        <taxon>Methanobacteriota</taxon>
        <taxon>Stenosarchaea group</taxon>
        <taxon>Halobacteria</taxon>
        <taxon>Halobacteriales</taxon>
        <taxon>Natrialbaceae</taxon>
        <taxon>Natronococcus</taxon>
    </lineage>
</organism>